<sequence length="291" mass="32373">MRACVSLHNLQRKLDSTLILKGISAEVLPGQVIALLGKNGSGKTTLLETILGFGFPSTGSAVLWDVAATEISGDIKQRIGFVPQQDELLSSLTGKEHLRLFKSFRPRWNQPLVDRLTIEWTIPMDLNTGKMSVGQRQKLSILLALAHEPELLILDEPVASLDPIARRQFLQQLVDIAADEQRSVIFSTHIVTDVERVANQVWMLREGQLTYQGGLDELKESVAKVTLVAAEAFTGKFSLPDVINQKVQGNVAQLTFMNWSESREAALLQQFPARIDVQYLGLEDIFLEMNV</sequence>
<evidence type="ECO:0000256" key="3">
    <source>
        <dbReference type="ARBA" id="ARBA00022840"/>
    </source>
</evidence>
<name>A0A928YUB9_9GAMM</name>
<proteinExistence type="predicted"/>
<dbReference type="PROSITE" id="PS00211">
    <property type="entry name" value="ABC_TRANSPORTER_1"/>
    <property type="match status" value="1"/>
</dbReference>
<dbReference type="GO" id="GO:0005524">
    <property type="term" value="F:ATP binding"/>
    <property type="evidence" value="ECO:0007669"/>
    <property type="project" value="UniProtKB-KW"/>
</dbReference>
<organism evidence="5 6">
    <name type="scientific">Cellvibrio polysaccharolyticus</name>
    <dbReference type="NCBI Taxonomy" id="2082724"/>
    <lineage>
        <taxon>Bacteria</taxon>
        <taxon>Pseudomonadati</taxon>
        <taxon>Pseudomonadota</taxon>
        <taxon>Gammaproteobacteria</taxon>
        <taxon>Cellvibrionales</taxon>
        <taxon>Cellvibrionaceae</taxon>
        <taxon>Cellvibrio</taxon>
    </lineage>
</organism>
<evidence type="ECO:0000256" key="2">
    <source>
        <dbReference type="ARBA" id="ARBA00022741"/>
    </source>
</evidence>
<evidence type="ECO:0000259" key="4">
    <source>
        <dbReference type="PROSITE" id="PS50893"/>
    </source>
</evidence>
<dbReference type="GO" id="GO:0016887">
    <property type="term" value="F:ATP hydrolysis activity"/>
    <property type="evidence" value="ECO:0007669"/>
    <property type="project" value="InterPro"/>
</dbReference>
<dbReference type="AlphaFoldDB" id="A0A928YUB9"/>
<reference evidence="5" key="1">
    <citation type="submission" date="2018-07" db="EMBL/GenBank/DDBJ databases">
        <title>Genome assembly of strain Ka43.</title>
        <authorList>
            <person name="Kukolya J."/>
            <person name="Nagy I."/>
            <person name="Horvath B."/>
            <person name="Toth A."/>
        </authorList>
    </citation>
    <scope>NUCLEOTIDE SEQUENCE</scope>
    <source>
        <strain evidence="5">KB43</strain>
    </source>
</reference>
<dbReference type="Pfam" id="PF00005">
    <property type="entry name" value="ABC_tran"/>
    <property type="match status" value="1"/>
</dbReference>
<comment type="caution">
    <text evidence="5">The sequence shown here is derived from an EMBL/GenBank/DDBJ whole genome shotgun (WGS) entry which is preliminary data.</text>
</comment>
<dbReference type="InterPro" id="IPR017871">
    <property type="entry name" value="ABC_transporter-like_CS"/>
</dbReference>
<dbReference type="SUPFAM" id="SSF52540">
    <property type="entry name" value="P-loop containing nucleoside triphosphate hydrolases"/>
    <property type="match status" value="1"/>
</dbReference>
<gene>
    <name evidence="5" type="ORF">C4F51_11725</name>
</gene>
<keyword evidence="1" id="KW-0813">Transport</keyword>
<dbReference type="PROSITE" id="PS50893">
    <property type="entry name" value="ABC_TRANSPORTER_2"/>
    <property type="match status" value="1"/>
</dbReference>
<dbReference type="PANTHER" id="PTHR42939">
    <property type="entry name" value="ABC TRANSPORTER ATP-BINDING PROTEIN ALBC-RELATED"/>
    <property type="match status" value="1"/>
</dbReference>
<dbReference type="PANTHER" id="PTHR42939:SF1">
    <property type="entry name" value="ABC TRANSPORTER ATP-BINDING PROTEIN ALBC-RELATED"/>
    <property type="match status" value="1"/>
</dbReference>
<dbReference type="InterPro" id="IPR003593">
    <property type="entry name" value="AAA+_ATPase"/>
</dbReference>
<feature type="domain" description="ABC transporter" evidence="4">
    <location>
        <begin position="5"/>
        <end position="231"/>
    </location>
</feature>
<dbReference type="Proteomes" id="UP000652567">
    <property type="component" value="Unassembled WGS sequence"/>
</dbReference>
<accession>A0A928YUB9</accession>
<keyword evidence="3 5" id="KW-0067">ATP-binding</keyword>
<dbReference type="Gene3D" id="3.40.50.300">
    <property type="entry name" value="P-loop containing nucleotide triphosphate hydrolases"/>
    <property type="match status" value="1"/>
</dbReference>
<dbReference type="RefSeq" id="WP_193909966.1">
    <property type="nucleotide sequence ID" value="NZ_PRDL01000001.1"/>
</dbReference>
<keyword evidence="6" id="KW-1185">Reference proteome</keyword>
<dbReference type="EMBL" id="PRDL01000001">
    <property type="protein sequence ID" value="MBE8717854.1"/>
    <property type="molecule type" value="Genomic_DNA"/>
</dbReference>
<protein>
    <submittedName>
        <fullName evidence="5">ABC transporter ATP-binding protein</fullName>
    </submittedName>
</protein>
<dbReference type="SMART" id="SM00382">
    <property type="entry name" value="AAA"/>
    <property type="match status" value="1"/>
</dbReference>
<dbReference type="CDD" id="cd03230">
    <property type="entry name" value="ABC_DR_subfamily_A"/>
    <property type="match status" value="1"/>
</dbReference>
<dbReference type="InterPro" id="IPR003439">
    <property type="entry name" value="ABC_transporter-like_ATP-bd"/>
</dbReference>
<evidence type="ECO:0000313" key="6">
    <source>
        <dbReference type="Proteomes" id="UP000652567"/>
    </source>
</evidence>
<keyword evidence="2" id="KW-0547">Nucleotide-binding</keyword>
<evidence type="ECO:0000256" key="1">
    <source>
        <dbReference type="ARBA" id="ARBA00022448"/>
    </source>
</evidence>
<dbReference type="InterPro" id="IPR051782">
    <property type="entry name" value="ABC_Transporter_VariousFunc"/>
</dbReference>
<dbReference type="InterPro" id="IPR027417">
    <property type="entry name" value="P-loop_NTPase"/>
</dbReference>
<evidence type="ECO:0000313" key="5">
    <source>
        <dbReference type="EMBL" id="MBE8717854.1"/>
    </source>
</evidence>